<dbReference type="Proteomes" id="UP000318995">
    <property type="component" value="Unassembled WGS sequence"/>
</dbReference>
<accession>A0A5C5VVG0</accession>
<dbReference type="RefSeq" id="WP_146575167.1">
    <property type="nucleotide sequence ID" value="NZ_SJPH01000008.1"/>
</dbReference>
<protein>
    <recommendedName>
        <fullName evidence="3">Membrane or secreted protein</fullName>
    </recommendedName>
</protein>
<dbReference type="AlphaFoldDB" id="A0A5C5VVG0"/>
<sequence>MPFSAKRLTLAIAASVGLAGCNGTVKKPSWSNPGNTATQRYEAIYHDPYPLNDVAPEIVGGRPREYQTAVPEVKRSRLFSPPQMVAPPR</sequence>
<evidence type="ECO:0000313" key="1">
    <source>
        <dbReference type="EMBL" id="TWT41581.1"/>
    </source>
</evidence>
<comment type="caution">
    <text evidence="1">The sequence shown here is derived from an EMBL/GenBank/DDBJ whole genome shotgun (WGS) entry which is preliminary data.</text>
</comment>
<dbReference type="PROSITE" id="PS51257">
    <property type="entry name" value="PROKAR_LIPOPROTEIN"/>
    <property type="match status" value="1"/>
</dbReference>
<gene>
    <name evidence="1" type="ORF">Pla111_29580</name>
</gene>
<dbReference type="OrthoDB" id="280528at2"/>
<evidence type="ECO:0008006" key="3">
    <source>
        <dbReference type="Google" id="ProtNLM"/>
    </source>
</evidence>
<proteinExistence type="predicted"/>
<dbReference type="EMBL" id="SJPH01000008">
    <property type="protein sequence ID" value="TWT41581.1"/>
    <property type="molecule type" value="Genomic_DNA"/>
</dbReference>
<organism evidence="1 2">
    <name type="scientific">Botrimarina hoheduenensis</name>
    <dbReference type="NCBI Taxonomy" id="2528000"/>
    <lineage>
        <taxon>Bacteria</taxon>
        <taxon>Pseudomonadati</taxon>
        <taxon>Planctomycetota</taxon>
        <taxon>Planctomycetia</taxon>
        <taxon>Pirellulales</taxon>
        <taxon>Lacipirellulaceae</taxon>
        <taxon>Botrimarina</taxon>
    </lineage>
</organism>
<reference evidence="1 2" key="1">
    <citation type="submission" date="2019-02" db="EMBL/GenBank/DDBJ databases">
        <title>Deep-cultivation of Planctomycetes and their phenomic and genomic characterization uncovers novel biology.</title>
        <authorList>
            <person name="Wiegand S."/>
            <person name="Jogler M."/>
            <person name="Boedeker C."/>
            <person name="Pinto D."/>
            <person name="Vollmers J."/>
            <person name="Rivas-Marin E."/>
            <person name="Kohn T."/>
            <person name="Peeters S.H."/>
            <person name="Heuer A."/>
            <person name="Rast P."/>
            <person name="Oberbeckmann S."/>
            <person name="Bunk B."/>
            <person name="Jeske O."/>
            <person name="Meyerdierks A."/>
            <person name="Storesund J.E."/>
            <person name="Kallscheuer N."/>
            <person name="Luecker S."/>
            <person name="Lage O.M."/>
            <person name="Pohl T."/>
            <person name="Merkel B.J."/>
            <person name="Hornburger P."/>
            <person name="Mueller R.-W."/>
            <person name="Bruemmer F."/>
            <person name="Labrenz M."/>
            <person name="Spormann A.M."/>
            <person name="Op Den Camp H."/>
            <person name="Overmann J."/>
            <person name="Amann R."/>
            <person name="Jetten M.S.M."/>
            <person name="Mascher T."/>
            <person name="Medema M.H."/>
            <person name="Devos D.P."/>
            <person name="Kaster A.-K."/>
            <person name="Ovreas L."/>
            <person name="Rohde M."/>
            <person name="Galperin M.Y."/>
            <person name="Jogler C."/>
        </authorList>
    </citation>
    <scope>NUCLEOTIDE SEQUENCE [LARGE SCALE GENOMIC DNA]</scope>
    <source>
        <strain evidence="1 2">Pla111</strain>
    </source>
</reference>
<evidence type="ECO:0000313" key="2">
    <source>
        <dbReference type="Proteomes" id="UP000318995"/>
    </source>
</evidence>
<name>A0A5C5VVG0_9BACT</name>
<keyword evidence="2" id="KW-1185">Reference proteome</keyword>